<evidence type="ECO:0000313" key="10">
    <source>
        <dbReference type="Proteomes" id="UP000198324"/>
    </source>
</evidence>
<evidence type="ECO:0000256" key="6">
    <source>
        <dbReference type="ARBA" id="ARBA00023136"/>
    </source>
</evidence>
<dbReference type="InterPro" id="IPR000326">
    <property type="entry name" value="PAP2/HPO"/>
</dbReference>
<evidence type="ECO:0000256" key="1">
    <source>
        <dbReference type="ARBA" id="ARBA00004651"/>
    </source>
</evidence>
<feature type="transmembrane region" description="Helical" evidence="7">
    <location>
        <begin position="26"/>
        <end position="47"/>
    </location>
</feature>
<dbReference type="Gene3D" id="1.20.144.10">
    <property type="entry name" value="Phosphatidic acid phosphatase type 2/haloperoxidase"/>
    <property type="match status" value="1"/>
</dbReference>
<dbReference type="PANTHER" id="PTHR14969">
    <property type="entry name" value="SPHINGOSINE-1-PHOSPHATE PHOSPHOHYDROLASE"/>
    <property type="match status" value="1"/>
</dbReference>
<dbReference type="GO" id="GO:0016787">
    <property type="term" value="F:hydrolase activity"/>
    <property type="evidence" value="ECO:0007669"/>
    <property type="project" value="UniProtKB-KW"/>
</dbReference>
<protein>
    <submittedName>
        <fullName evidence="9">Undecaprenyl-diphosphatase</fullName>
    </submittedName>
</protein>
<evidence type="ECO:0000256" key="3">
    <source>
        <dbReference type="ARBA" id="ARBA00022692"/>
    </source>
</evidence>
<feature type="transmembrane region" description="Helical" evidence="7">
    <location>
        <begin position="59"/>
        <end position="77"/>
    </location>
</feature>
<keyword evidence="2" id="KW-1003">Cell membrane</keyword>
<dbReference type="AlphaFoldDB" id="A0A239BIU7"/>
<dbReference type="GO" id="GO:0005886">
    <property type="term" value="C:plasma membrane"/>
    <property type="evidence" value="ECO:0007669"/>
    <property type="project" value="UniProtKB-SubCell"/>
</dbReference>
<proteinExistence type="predicted"/>
<evidence type="ECO:0000256" key="7">
    <source>
        <dbReference type="SAM" id="Phobius"/>
    </source>
</evidence>
<dbReference type="SUPFAM" id="SSF48317">
    <property type="entry name" value="Acid phosphatase/Vanadium-dependent haloperoxidase"/>
    <property type="match status" value="1"/>
</dbReference>
<dbReference type="PANTHER" id="PTHR14969:SF62">
    <property type="entry name" value="DECAPRENYLPHOSPHORYL-5-PHOSPHORIBOSE PHOSPHATASE RV3807C-RELATED"/>
    <property type="match status" value="1"/>
</dbReference>
<keyword evidence="4" id="KW-0378">Hydrolase</keyword>
<feature type="domain" description="Phosphatidic acid phosphatase type 2/haloperoxidase" evidence="8">
    <location>
        <begin position="60"/>
        <end position="181"/>
    </location>
</feature>
<feature type="transmembrane region" description="Helical" evidence="7">
    <location>
        <begin position="166"/>
        <end position="184"/>
    </location>
</feature>
<dbReference type="Proteomes" id="UP000198324">
    <property type="component" value="Unassembled WGS sequence"/>
</dbReference>
<dbReference type="RefSeq" id="WP_089274820.1">
    <property type="nucleotide sequence ID" value="NZ_FZOC01000005.1"/>
</dbReference>
<dbReference type="InterPro" id="IPR036938">
    <property type="entry name" value="PAP2/HPO_sf"/>
</dbReference>
<keyword evidence="5 7" id="KW-1133">Transmembrane helix</keyword>
<evidence type="ECO:0000259" key="8">
    <source>
        <dbReference type="SMART" id="SM00014"/>
    </source>
</evidence>
<dbReference type="OrthoDB" id="9801622at2"/>
<name>A0A239BIU7_9BACT</name>
<keyword evidence="6 7" id="KW-0472">Membrane</keyword>
<evidence type="ECO:0000313" key="9">
    <source>
        <dbReference type="EMBL" id="SNS07890.1"/>
    </source>
</evidence>
<keyword evidence="10" id="KW-1185">Reference proteome</keyword>
<reference evidence="9 10" key="1">
    <citation type="submission" date="2017-06" db="EMBL/GenBank/DDBJ databases">
        <authorList>
            <person name="Kim H.J."/>
            <person name="Triplett B.A."/>
        </authorList>
    </citation>
    <scope>NUCLEOTIDE SEQUENCE [LARGE SCALE GENOMIC DNA]</scope>
    <source>
        <strain evidence="9 10">DSM 13116</strain>
    </source>
</reference>
<evidence type="ECO:0000256" key="2">
    <source>
        <dbReference type="ARBA" id="ARBA00022475"/>
    </source>
</evidence>
<comment type="subcellular location">
    <subcellularLocation>
        <location evidence="1">Cell membrane</location>
        <topology evidence="1">Multi-pass membrane protein</topology>
    </subcellularLocation>
</comment>
<dbReference type="EMBL" id="FZOC01000005">
    <property type="protein sequence ID" value="SNS07890.1"/>
    <property type="molecule type" value="Genomic_DNA"/>
</dbReference>
<gene>
    <name evidence="9" type="ORF">SAMN04488503_2617</name>
</gene>
<accession>A0A239BIU7</accession>
<keyword evidence="3 7" id="KW-0812">Transmembrane</keyword>
<dbReference type="Pfam" id="PF01569">
    <property type="entry name" value="PAP2"/>
    <property type="match status" value="1"/>
</dbReference>
<evidence type="ECO:0000256" key="4">
    <source>
        <dbReference type="ARBA" id="ARBA00022801"/>
    </source>
</evidence>
<dbReference type="SMART" id="SM00014">
    <property type="entry name" value="acidPPc"/>
    <property type="match status" value="1"/>
</dbReference>
<evidence type="ECO:0000256" key="5">
    <source>
        <dbReference type="ARBA" id="ARBA00022989"/>
    </source>
</evidence>
<sequence>MFPAIPEDLSLQLLLNQHWRNAALDFVLPLFSLRAPLFVILAGLLVWRSALRGKTQVAYFLLLALAMGATDLGTNVAKHAVGRVRPQHAVAGTYRQESGQWVRLPADHVPDRERGTSFPSAHAANSMALAVLAMCLWPKLRRGLWALPLVVGWSRVYLGKHYPLDVAAGWLLGALVGWLFWLGWKRLAPRLKMPTLPDDIYRPVLR</sequence>
<organism evidence="9 10">
    <name type="scientific">Humidesulfovibrio mexicanus</name>
    <dbReference type="NCBI Taxonomy" id="147047"/>
    <lineage>
        <taxon>Bacteria</taxon>
        <taxon>Pseudomonadati</taxon>
        <taxon>Thermodesulfobacteriota</taxon>
        <taxon>Desulfovibrionia</taxon>
        <taxon>Desulfovibrionales</taxon>
        <taxon>Desulfovibrionaceae</taxon>
        <taxon>Humidesulfovibrio</taxon>
    </lineage>
</organism>